<reference evidence="1 3" key="1">
    <citation type="journal article" date="2008" name="Science">
        <title>The Physcomitrella genome reveals evolutionary insights into the conquest of land by plants.</title>
        <authorList>
            <person name="Rensing S."/>
            <person name="Lang D."/>
            <person name="Zimmer A."/>
            <person name="Terry A."/>
            <person name="Salamov A."/>
            <person name="Shapiro H."/>
            <person name="Nishiyama T."/>
            <person name="Perroud P.-F."/>
            <person name="Lindquist E."/>
            <person name="Kamisugi Y."/>
            <person name="Tanahashi T."/>
            <person name="Sakakibara K."/>
            <person name="Fujita T."/>
            <person name="Oishi K."/>
            <person name="Shin-I T."/>
            <person name="Kuroki Y."/>
            <person name="Toyoda A."/>
            <person name="Suzuki Y."/>
            <person name="Hashimoto A."/>
            <person name="Yamaguchi K."/>
            <person name="Sugano A."/>
            <person name="Kohara Y."/>
            <person name="Fujiyama A."/>
            <person name="Anterola A."/>
            <person name="Aoki S."/>
            <person name="Ashton N."/>
            <person name="Barbazuk W.B."/>
            <person name="Barker E."/>
            <person name="Bennetzen J."/>
            <person name="Bezanilla M."/>
            <person name="Blankenship R."/>
            <person name="Cho S.H."/>
            <person name="Dutcher S."/>
            <person name="Estelle M."/>
            <person name="Fawcett J.A."/>
            <person name="Gundlach H."/>
            <person name="Hanada K."/>
            <person name="Heyl A."/>
            <person name="Hicks K.A."/>
            <person name="Hugh J."/>
            <person name="Lohr M."/>
            <person name="Mayer K."/>
            <person name="Melkozernov A."/>
            <person name="Murata T."/>
            <person name="Nelson D."/>
            <person name="Pils B."/>
            <person name="Prigge M."/>
            <person name="Reiss B."/>
            <person name="Renner T."/>
            <person name="Rombauts S."/>
            <person name="Rushton P."/>
            <person name="Sanderfoot A."/>
            <person name="Schween G."/>
            <person name="Shiu S.-H."/>
            <person name="Stueber K."/>
            <person name="Theodoulou F.L."/>
            <person name="Tu H."/>
            <person name="Van de Peer Y."/>
            <person name="Verrier P.J."/>
            <person name="Waters E."/>
            <person name="Wood A."/>
            <person name="Yang L."/>
            <person name="Cove D."/>
            <person name="Cuming A."/>
            <person name="Hasebe M."/>
            <person name="Lucas S."/>
            <person name="Mishler D.B."/>
            <person name="Reski R."/>
            <person name="Grigoriev I."/>
            <person name="Quatrano R.S."/>
            <person name="Boore J.L."/>
        </authorList>
    </citation>
    <scope>NUCLEOTIDE SEQUENCE [LARGE SCALE GENOMIC DNA]</scope>
    <source>
        <strain evidence="2 3">cv. Gransden 2004</strain>
    </source>
</reference>
<organism evidence="1">
    <name type="scientific">Physcomitrium patens</name>
    <name type="common">Spreading-leaved earth moss</name>
    <name type="synonym">Physcomitrella patens</name>
    <dbReference type="NCBI Taxonomy" id="3218"/>
    <lineage>
        <taxon>Eukaryota</taxon>
        <taxon>Viridiplantae</taxon>
        <taxon>Streptophyta</taxon>
        <taxon>Embryophyta</taxon>
        <taxon>Bryophyta</taxon>
        <taxon>Bryophytina</taxon>
        <taxon>Bryopsida</taxon>
        <taxon>Funariidae</taxon>
        <taxon>Funariales</taxon>
        <taxon>Funariaceae</taxon>
        <taxon>Physcomitrium</taxon>
    </lineage>
</organism>
<reference evidence="2" key="3">
    <citation type="submission" date="2020-12" db="UniProtKB">
        <authorList>
            <consortium name="EnsemblPlants"/>
        </authorList>
    </citation>
    <scope>IDENTIFICATION</scope>
</reference>
<proteinExistence type="predicted"/>
<evidence type="ECO:0000313" key="2">
    <source>
        <dbReference type="EnsemblPlants" id="Pp3c23_8680V3.1"/>
    </source>
</evidence>
<protein>
    <submittedName>
        <fullName evidence="1 2">Uncharacterized protein</fullName>
    </submittedName>
</protein>
<dbReference type="Gramene" id="Pp3c23_8680V3.1">
    <property type="protein sequence ID" value="Pp3c23_8680V3.1"/>
    <property type="gene ID" value="Pp3c23_8680"/>
</dbReference>
<dbReference type="EnsemblPlants" id="Pp3c23_8680V3.1">
    <property type="protein sequence ID" value="Pp3c23_8680V3.1"/>
    <property type="gene ID" value="Pp3c23_8680"/>
</dbReference>
<dbReference type="EMBL" id="ABEU02000023">
    <property type="protein sequence ID" value="PNR29102.1"/>
    <property type="molecule type" value="Genomic_DNA"/>
</dbReference>
<dbReference type="Proteomes" id="UP000006727">
    <property type="component" value="Chromosome 23"/>
</dbReference>
<gene>
    <name evidence="1" type="ORF">PHYPA_027794</name>
</gene>
<dbReference type="InParanoid" id="A0A2K1IIJ5"/>
<keyword evidence="3" id="KW-1185">Reference proteome</keyword>
<sequence>MEVRHLSLTFQRKQVESRRGALLSWLGAVTLLNSFKLIDQFNVRKLAVELHWVDYQPLAASGHQSLQQSANSLNPYDALSQWAEASVNFVVEYDTMINQDVVHGCITTRFMC</sequence>
<evidence type="ECO:0000313" key="1">
    <source>
        <dbReference type="EMBL" id="PNR29102.1"/>
    </source>
</evidence>
<dbReference type="AlphaFoldDB" id="A0A2K1IIJ5"/>
<accession>A0A2K1IIJ5</accession>
<reference evidence="1 3" key="2">
    <citation type="journal article" date="2018" name="Plant J.">
        <title>The Physcomitrella patens chromosome-scale assembly reveals moss genome structure and evolution.</title>
        <authorList>
            <person name="Lang D."/>
            <person name="Ullrich K.K."/>
            <person name="Murat F."/>
            <person name="Fuchs J."/>
            <person name="Jenkins J."/>
            <person name="Haas F.B."/>
            <person name="Piednoel M."/>
            <person name="Gundlach H."/>
            <person name="Van Bel M."/>
            <person name="Meyberg R."/>
            <person name="Vives C."/>
            <person name="Morata J."/>
            <person name="Symeonidi A."/>
            <person name="Hiss M."/>
            <person name="Muchero W."/>
            <person name="Kamisugi Y."/>
            <person name="Saleh O."/>
            <person name="Blanc G."/>
            <person name="Decker E.L."/>
            <person name="van Gessel N."/>
            <person name="Grimwood J."/>
            <person name="Hayes R.D."/>
            <person name="Graham S.W."/>
            <person name="Gunter L.E."/>
            <person name="McDaniel S.F."/>
            <person name="Hoernstein S.N.W."/>
            <person name="Larsson A."/>
            <person name="Li F.W."/>
            <person name="Perroud P.F."/>
            <person name="Phillips J."/>
            <person name="Ranjan P."/>
            <person name="Rokshar D.S."/>
            <person name="Rothfels C.J."/>
            <person name="Schneider L."/>
            <person name="Shu S."/>
            <person name="Stevenson D.W."/>
            <person name="Thummler F."/>
            <person name="Tillich M."/>
            <person name="Villarreal Aguilar J.C."/>
            <person name="Widiez T."/>
            <person name="Wong G.K."/>
            <person name="Wymore A."/>
            <person name="Zhang Y."/>
            <person name="Zimmer A.D."/>
            <person name="Quatrano R.S."/>
            <person name="Mayer K.F.X."/>
            <person name="Goodstein D."/>
            <person name="Casacuberta J.M."/>
            <person name="Vandepoele K."/>
            <person name="Reski R."/>
            <person name="Cuming A.C."/>
            <person name="Tuskan G.A."/>
            <person name="Maumus F."/>
            <person name="Salse J."/>
            <person name="Schmutz J."/>
            <person name="Rensing S.A."/>
        </authorList>
    </citation>
    <scope>NUCLEOTIDE SEQUENCE [LARGE SCALE GENOMIC DNA]</scope>
    <source>
        <strain evidence="2 3">cv. Gransden 2004</strain>
    </source>
</reference>
<evidence type="ECO:0000313" key="3">
    <source>
        <dbReference type="Proteomes" id="UP000006727"/>
    </source>
</evidence>
<name>A0A2K1IIJ5_PHYPA</name>